<comment type="similarity">
    <text evidence="1">Belongs to the LysR transcriptional regulatory family.</text>
</comment>
<gene>
    <name evidence="6" type="ORF">B1B_01414</name>
</gene>
<feature type="non-terminal residue" evidence="6">
    <location>
        <position position="1"/>
    </location>
</feature>
<protein>
    <submittedName>
        <fullName evidence="6">Transcriptional regulator, LysR family</fullName>
    </submittedName>
</protein>
<keyword evidence="4" id="KW-0804">Transcription</keyword>
<dbReference type="GO" id="GO:0032993">
    <property type="term" value="C:protein-DNA complex"/>
    <property type="evidence" value="ECO:0007669"/>
    <property type="project" value="TreeGrafter"/>
</dbReference>
<dbReference type="Gene3D" id="3.40.190.10">
    <property type="entry name" value="Periplasmic binding protein-like II"/>
    <property type="match status" value="2"/>
</dbReference>
<evidence type="ECO:0000259" key="5">
    <source>
        <dbReference type="Pfam" id="PF03466"/>
    </source>
</evidence>
<dbReference type="SUPFAM" id="SSF53850">
    <property type="entry name" value="Periplasmic binding protein-like II"/>
    <property type="match status" value="1"/>
</dbReference>
<dbReference type="EMBL" id="AUZY01000971">
    <property type="protein sequence ID" value="EQD76830.1"/>
    <property type="molecule type" value="Genomic_DNA"/>
</dbReference>
<dbReference type="PANTHER" id="PTHR30346:SF26">
    <property type="entry name" value="HYDROGEN PEROXIDE-INDUCIBLE GENES ACTIVATOR"/>
    <property type="match status" value="1"/>
</dbReference>
<name>T1D2Z0_9ZZZZ</name>
<organism evidence="6">
    <name type="scientific">mine drainage metagenome</name>
    <dbReference type="NCBI Taxonomy" id="410659"/>
    <lineage>
        <taxon>unclassified sequences</taxon>
        <taxon>metagenomes</taxon>
        <taxon>ecological metagenomes</taxon>
    </lineage>
</organism>
<dbReference type="Pfam" id="PF03466">
    <property type="entry name" value="LysR_substrate"/>
    <property type="match status" value="1"/>
</dbReference>
<reference evidence="6" key="2">
    <citation type="journal article" date="2014" name="ISME J.">
        <title>Microbial stratification in low pH oxic and suboxic macroscopic growths along an acid mine drainage.</title>
        <authorList>
            <person name="Mendez-Garcia C."/>
            <person name="Mesa V."/>
            <person name="Sprenger R.R."/>
            <person name="Richter M."/>
            <person name="Diez M.S."/>
            <person name="Solano J."/>
            <person name="Bargiela R."/>
            <person name="Golyshina O.V."/>
            <person name="Manteca A."/>
            <person name="Ramos J.L."/>
            <person name="Gallego J.R."/>
            <person name="Llorente I."/>
            <person name="Martins Dos Santos V.A."/>
            <person name="Jensen O.N."/>
            <person name="Pelaez A.I."/>
            <person name="Sanchez J."/>
            <person name="Ferrer M."/>
        </authorList>
    </citation>
    <scope>NUCLEOTIDE SEQUENCE</scope>
</reference>
<evidence type="ECO:0000313" key="6">
    <source>
        <dbReference type="EMBL" id="EQD76830.1"/>
    </source>
</evidence>
<proteinExistence type="inferred from homology"/>
<dbReference type="InterPro" id="IPR005119">
    <property type="entry name" value="LysR_subst-bd"/>
</dbReference>
<keyword evidence="3" id="KW-0238">DNA-binding</keyword>
<evidence type="ECO:0000256" key="3">
    <source>
        <dbReference type="ARBA" id="ARBA00023125"/>
    </source>
</evidence>
<feature type="domain" description="LysR substrate-binding" evidence="5">
    <location>
        <begin position="3"/>
        <end position="175"/>
    </location>
</feature>
<dbReference type="AlphaFoldDB" id="T1D2Z0"/>
<reference evidence="6" key="1">
    <citation type="submission" date="2013-08" db="EMBL/GenBank/DDBJ databases">
        <authorList>
            <person name="Mendez C."/>
            <person name="Richter M."/>
            <person name="Ferrer M."/>
            <person name="Sanchez J."/>
        </authorList>
    </citation>
    <scope>NUCLEOTIDE SEQUENCE</scope>
</reference>
<dbReference type="GO" id="GO:0003700">
    <property type="term" value="F:DNA-binding transcription factor activity"/>
    <property type="evidence" value="ECO:0007669"/>
    <property type="project" value="TreeGrafter"/>
</dbReference>
<evidence type="ECO:0000256" key="4">
    <source>
        <dbReference type="ARBA" id="ARBA00023163"/>
    </source>
</evidence>
<comment type="caution">
    <text evidence="6">The sequence shown here is derived from an EMBL/GenBank/DDBJ whole genome shotgun (WGS) entry which is preliminary data.</text>
</comment>
<sequence>LVIREDLTENLLRALQAHELDAILAAMPVPASDLAILPLFEEPFWLLAPPGHPLADDPSITEKKLLEAPLLLLAEGHCFRDQALALCRQRTEGASLQTDFQASSLETLKQMVLAGFGCTLVPALALDPDDRSGGRLVIRWISLPGSALRVALMWRQSQLQENDVERLGRFIQQALTDASVICF</sequence>
<evidence type="ECO:0000256" key="1">
    <source>
        <dbReference type="ARBA" id="ARBA00009437"/>
    </source>
</evidence>
<dbReference type="GO" id="GO:0003677">
    <property type="term" value="F:DNA binding"/>
    <property type="evidence" value="ECO:0007669"/>
    <property type="project" value="UniProtKB-KW"/>
</dbReference>
<evidence type="ECO:0000256" key="2">
    <source>
        <dbReference type="ARBA" id="ARBA00023015"/>
    </source>
</evidence>
<accession>T1D2Z0</accession>
<keyword evidence="2" id="KW-0805">Transcription regulation</keyword>
<dbReference type="PANTHER" id="PTHR30346">
    <property type="entry name" value="TRANSCRIPTIONAL DUAL REGULATOR HCAR-RELATED"/>
    <property type="match status" value="1"/>
</dbReference>